<dbReference type="OrthoDB" id="9803913at2"/>
<gene>
    <name evidence="13" type="ordered locus">Sama_1667</name>
</gene>
<dbReference type="GO" id="GO:0004528">
    <property type="term" value="F:phosphodiesterase I activity"/>
    <property type="evidence" value="ECO:0007669"/>
    <property type="project" value="UniProtKB-EC"/>
</dbReference>
<dbReference type="SMART" id="SM00990">
    <property type="entry name" value="VRR_NUC"/>
    <property type="match status" value="1"/>
</dbReference>
<dbReference type="eggNOG" id="COG2176">
    <property type="taxonomic scope" value="Bacteria"/>
</dbReference>
<feature type="compositionally biased region" description="Basic and acidic residues" evidence="11">
    <location>
        <begin position="125"/>
        <end position="137"/>
    </location>
</feature>
<evidence type="ECO:0000256" key="1">
    <source>
        <dbReference type="ARBA" id="ARBA00000983"/>
    </source>
</evidence>
<dbReference type="RefSeq" id="WP_011759781.1">
    <property type="nucleotide sequence ID" value="NC_008700.1"/>
</dbReference>
<keyword evidence="9" id="KW-0460">Magnesium</keyword>
<dbReference type="InterPro" id="IPR011856">
    <property type="entry name" value="tRNA_endonuc-like_dom_sf"/>
</dbReference>
<dbReference type="InterPro" id="IPR049125">
    <property type="entry name" value="FAN1-like_WH"/>
</dbReference>
<protein>
    <recommendedName>
        <fullName evidence="5">phosphodiesterase I</fullName>
        <ecNumber evidence="5">3.1.4.1</ecNumber>
    </recommendedName>
</protein>
<accession>A1S667</accession>
<evidence type="ECO:0000256" key="3">
    <source>
        <dbReference type="ARBA" id="ARBA00001946"/>
    </source>
</evidence>
<dbReference type="Pfam" id="PF08774">
    <property type="entry name" value="VRR_NUC"/>
    <property type="match status" value="1"/>
</dbReference>
<reference evidence="13 14" key="1">
    <citation type="submission" date="2006-12" db="EMBL/GenBank/DDBJ databases">
        <title>Complete sequence of Shewanella amazonensis SB2B.</title>
        <authorList>
            <consortium name="US DOE Joint Genome Institute"/>
            <person name="Copeland A."/>
            <person name="Lucas S."/>
            <person name="Lapidus A."/>
            <person name="Barry K."/>
            <person name="Detter J.C."/>
            <person name="Glavina del Rio T."/>
            <person name="Hammon N."/>
            <person name="Israni S."/>
            <person name="Dalin E."/>
            <person name="Tice H."/>
            <person name="Pitluck S."/>
            <person name="Munk A.C."/>
            <person name="Brettin T."/>
            <person name="Bruce D."/>
            <person name="Han C."/>
            <person name="Tapia R."/>
            <person name="Gilna P."/>
            <person name="Schmutz J."/>
            <person name="Larimer F."/>
            <person name="Land M."/>
            <person name="Hauser L."/>
            <person name="Kyrpides N."/>
            <person name="Mikhailova N."/>
            <person name="Fredrickson J."/>
            <person name="Richardson P."/>
        </authorList>
    </citation>
    <scope>NUCLEOTIDE SEQUENCE [LARGE SCALE GENOMIC DNA]</scope>
    <source>
        <strain evidence="14">ATCC BAA-1098 / SB2B</strain>
    </source>
</reference>
<keyword evidence="6" id="KW-0540">Nuclease</keyword>
<dbReference type="PANTHER" id="PTHR15749:SF4">
    <property type="entry name" value="FANCONI-ASSOCIATED NUCLEASE 1"/>
    <property type="match status" value="1"/>
</dbReference>
<dbReference type="STRING" id="326297.Sama_1667"/>
<evidence type="ECO:0000256" key="6">
    <source>
        <dbReference type="ARBA" id="ARBA00022722"/>
    </source>
</evidence>
<dbReference type="EC" id="3.1.4.1" evidence="5"/>
<feature type="region of interest" description="Disordered" evidence="11">
    <location>
        <begin position="123"/>
        <end position="142"/>
    </location>
</feature>
<evidence type="ECO:0000256" key="2">
    <source>
        <dbReference type="ARBA" id="ARBA00001936"/>
    </source>
</evidence>
<evidence type="ECO:0000313" key="13">
    <source>
        <dbReference type="EMBL" id="ABL99873.1"/>
    </source>
</evidence>
<evidence type="ECO:0000256" key="9">
    <source>
        <dbReference type="ARBA" id="ARBA00022842"/>
    </source>
</evidence>
<evidence type="ECO:0000256" key="7">
    <source>
        <dbReference type="ARBA" id="ARBA00022723"/>
    </source>
</evidence>
<comment type="similarity">
    <text evidence="4">Belongs to the FAN1 family.</text>
</comment>
<evidence type="ECO:0000256" key="10">
    <source>
        <dbReference type="ARBA" id="ARBA00023211"/>
    </source>
</evidence>
<evidence type="ECO:0000256" key="8">
    <source>
        <dbReference type="ARBA" id="ARBA00022801"/>
    </source>
</evidence>
<organism evidence="13 14">
    <name type="scientific">Shewanella amazonensis (strain ATCC BAA-1098 / SB2B)</name>
    <dbReference type="NCBI Taxonomy" id="326297"/>
    <lineage>
        <taxon>Bacteria</taxon>
        <taxon>Pseudomonadati</taxon>
        <taxon>Pseudomonadota</taxon>
        <taxon>Gammaproteobacteria</taxon>
        <taxon>Alteromonadales</taxon>
        <taxon>Shewanellaceae</taxon>
        <taxon>Shewanella</taxon>
    </lineage>
</organism>
<name>A1S667_SHEAM</name>
<dbReference type="InterPro" id="IPR033315">
    <property type="entry name" value="Fan1-like"/>
</dbReference>
<comment type="catalytic activity">
    <reaction evidence="1">
        <text>Hydrolytically removes 5'-nucleotides successively from the 3'-hydroxy termini of 3'-hydroxy-terminated oligonucleotides.</text>
        <dbReference type="EC" id="3.1.4.1"/>
    </reaction>
</comment>
<comment type="cofactor">
    <cofactor evidence="2">
        <name>Mn(2+)</name>
        <dbReference type="ChEBI" id="CHEBI:29035"/>
    </cofactor>
</comment>
<sequence>MANTLDDPDYYLRHFSVLLNGLGRYRDLLSENELKLQDCPNTLPSGALRLLVRLLSRRGGYFRISKLSYPDIPELAQACAELEQQGFITLGESPEPGILSSLITRNELAAAISKLQPVGIEEDVDTRASAKHPHDSPPLKTATKQQLIAHADTTLLADGTTLWTGIARQFRDDVLRLDATAAYDTLRLLYFGNAWQQSDEFVVTELGYRRYEDYRLDEANRRFDTRHEVELALLCADVAQALEDTRQLPLATLEDLVEVLKSQLSSCVSLEFSAEPKPQFLCDTGRQGRKLGHLLSRIAREYERRDLTEQALFLYQGLELVPARERRVRCLEALGRYQEAFHGAKALFESPLADEEYHASLRMLPRLAKKAGLRWHNLAPLSLSEQKLELAAKPGVEYAALKHFDAQGIAGWHLENAFSCGLFGLALWDILFAPVKGAFDHPFQTAPSDMYQPEFSQRRQAMLDERLFALNQGDLSMLSRHFHRKHGIANDWVNWTLWSETLLTSLLPYLTGPFVASLVERLLQDLRARRSGFPDLVLIRDGQLAFVEVKGPGDRLADHQKDWLSWLGNKEMASEVLWVTWRTEQATDEEAKDVIGATRP</sequence>
<dbReference type="GO" id="GO:0036297">
    <property type="term" value="P:interstrand cross-link repair"/>
    <property type="evidence" value="ECO:0007669"/>
    <property type="project" value="InterPro"/>
</dbReference>
<evidence type="ECO:0000256" key="4">
    <source>
        <dbReference type="ARBA" id="ARBA00005533"/>
    </source>
</evidence>
<proteinExistence type="inferred from homology"/>
<dbReference type="AlphaFoldDB" id="A1S667"/>
<dbReference type="GO" id="GO:0046872">
    <property type="term" value="F:metal ion binding"/>
    <property type="evidence" value="ECO:0007669"/>
    <property type="project" value="UniProtKB-KW"/>
</dbReference>
<keyword evidence="7" id="KW-0479">Metal-binding</keyword>
<keyword evidence="8" id="KW-0378">Hydrolase</keyword>
<evidence type="ECO:0000313" key="14">
    <source>
        <dbReference type="Proteomes" id="UP000009175"/>
    </source>
</evidence>
<dbReference type="HOGENOM" id="CLU_036183_0_0_6"/>
<dbReference type="GO" id="GO:0003676">
    <property type="term" value="F:nucleic acid binding"/>
    <property type="evidence" value="ECO:0007669"/>
    <property type="project" value="InterPro"/>
</dbReference>
<evidence type="ECO:0000256" key="11">
    <source>
        <dbReference type="SAM" id="MobiDB-lite"/>
    </source>
</evidence>
<evidence type="ECO:0000256" key="5">
    <source>
        <dbReference type="ARBA" id="ARBA00012029"/>
    </source>
</evidence>
<keyword evidence="14" id="KW-1185">Reference proteome</keyword>
<dbReference type="PANTHER" id="PTHR15749">
    <property type="entry name" value="FANCONI-ASSOCIATED NUCLEASE 1"/>
    <property type="match status" value="1"/>
</dbReference>
<dbReference type="InterPro" id="IPR014883">
    <property type="entry name" value="VRR_NUC"/>
</dbReference>
<evidence type="ECO:0000259" key="12">
    <source>
        <dbReference type="SMART" id="SM00990"/>
    </source>
</evidence>
<dbReference type="Proteomes" id="UP000009175">
    <property type="component" value="Chromosome"/>
</dbReference>
<comment type="cofactor">
    <cofactor evidence="3">
        <name>Mg(2+)</name>
        <dbReference type="ChEBI" id="CHEBI:18420"/>
    </cofactor>
</comment>
<dbReference type="KEGG" id="saz:Sama_1667"/>
<feature type="domain" description="VRR-NUC" evidence="12">
    <location>
        <begin position="469"/>
        <end position="581"/>
    </location>
</feature>
<dbReference type="EMBL" id="CP000507">
    <property type="protein sequence ID" value="ABL99873.1"/>
    <property type="molecule type" value="Genomic_DNA"/>
</dbReference>
<keyword evidence="10" id="KW-0464">Manganese</keyword>
<dbReference type="Pfam" id="PF21315">
    <property type="entry name" value="FAN1_HTH"/>
    <property type="match status" value="1"/>
</dbReference>
<dbReference type="Gene3D" id="3.40.1350.10">
    <property type="match status" value="1"/>
</dbReference>